<dbReference type="EMBL" id="CP059668">
    <property type="protein sequence ID" value="QRW23974.1"/>
    <property type="molecule type" value="Genomic_DNA"/>
</dbReference>
<evidence type="ECO:0000313" key="1">
    <source>
        <dbReference type="EMBL" id="QRW23974.1"/>
    </source>
</evidence>
<gene>
    <name evidence="1" type="ORF">RhiXN_10298</name>
</gene>
<dbReference type="AlphaFoldDB" id="A0A8H8P1U3"/>
<accession>A0A8H8P1U3</accession>
<dbReference type="GO" id="GO:0016874">
    <property type="term" value="F:ligase activity"/>
    <property type="evidence" value="ECO:0007669"/>
    <property type="project" value="UniProtKB-KW"/>
</dbReference>
<reference evidence="1" key="1">
    <citation type="submission" date="2020-05" db="EMBL/GenBank/DDBJ databases">
        <title>Evolutionary and genomic comparisons of hybrid uninucleate and nonhybrid Rhizoctonia fungi.</title>
        <authorList>
            <person name="Li C."/>
            <person name="Chen X."/>
        </authorList>
    </citation>
    <scope>NUCLEOTIDE SEQUENCE</scope>
    <source>
        <strain evidence="1">AG-1 IA</strain>
    </source>
</reference>
<dbReference type="KEGG" id="rsx:RhiXN_10298"/>
<protein>
    <submittedName>
        <fullName evidence="1">Glutamate-cysteine ligase catalytic subunit</fullName>
    </submittedName>
</protein>
<dbReference type="RefSeq" id="XP_043184211.1">
    <property type="nucleotide sequence ID" value="XM_043330114.1"/>
</dbReference>
<dbReference type="GeneID" id="67032577"/>
<evidence type="ECO:0000313" key="2">
    <source>
        <dbReference type="Proteomes" id="UP000650533"/>
    </source>
</evidence>
<keyword evidence="1" id="KW-0436">Ligase</keyword>
<sequence length="180" mass="19161">MAAAPIARTKLSVSARMTCKAGRTTASSSRIESRGLETGSQSYCAIDLKVAYVELAETNVFIDSFNTRNQLNKPHRIAAFAVRLAEGVWGFCCGPEVARLADGGAVNYTIRIVSYPHSRKTSPSGASKIDEGQLVSLTIAHGGVEGSKTITVNGSGHFIASNRVGLVLNIMLILKREGHI</sequence>
<organism evidence="1 2">
    <name type="scientific">Rhizoctonia solani</name>
    <dbReference type="NCBI Taxonomy" id="456999"/>
    <lineage>
        <taxon>Eukaryota</taxon>
        <taxon>Fungi</taxon>
        <taxon>Dikarya</taxon>
        <taxon>Basidiomycota</taxon>
        <taxon>Agaricomycotina</taxon>
        <taxon>Agaricomycetes</taxon>
        <taxon>Cantharellales</taxon>
        <taxon>Ceratobasidiaceae</taxon>
        <taxon>Rhizoctonia</taxon>
    </lineage>
</organism>
<name>A0A8H8P1U3_9AGAM</name>
<dbReference type="Proteomes" id="UP000650533">
    <property type="component" value="Chromosome 11"/>
</dbReference>
<proteinExistence type="predicted"/>